<evidence type="ECO:0000256" key="2">
    <source>
        <dbReference type="ARBA" id="ARBA00022980"/>
    </source>
</evidence>
<organism evidence="6">
    <name type="scientific">Trebouxia aggregata</name>
    <dbReference type="NCBI Taxonomy" id="160068"/>
    <lineage>
        <taxon>Eukaryota</taxon>
        <taxon>Viridiplantae</taxon>
        <taxon>Chlorophyta</taxon>
        <taxon>core chlorophytes</taxon>
        <taxon>Trebouxiophyceae</taxon>
        <taxon>Trebouxiales</taxon>
        <taxon>Trebouxiaceae</taxon>
        <taxon>Trebouxia</taxon>
    </lineage>
</organism>
<dbReference type="EMBL" id="EU123980">
    <property type="protein sequence ID" value="ABX82632.1"/>
    <property type="molecule type" value="Genomic_DNA"/>
</dbReference>
<keyword evidence="3 5" id="KW-0687">Ribonucleoprotein</keyword>
<dbReference type="PANTHER" id="PTHR12534:SF0">
    <property type="entry name" value="SMALL RIBOSOMAL SUBUNIT PROTEIN US2M"/>
    <property type="match status" value="1"/>
</dbReference>
<accession>G8XPE9</accession>
<proteinExistence type="inferred from homology"/>
<dbReference type="GO" id="GO:0009507">
    <property type="term" value="C:chloroplast"/>
    <property type="evidence" value="ECO:0007669"/>
    <property type="project" value="UniProtKB-SubCell"/>
</dbReference>
<evidence type="ECO:0000256" key="1">
    <source>
        <dbReference type="ARBA" id="ARBA00006242"/>
    </source>
</evidence>
<dbReference type="InterPro" id="IPR023591">
    <property type="entry name" value="Ribosomal_uS2_flav_dom_sf"/>
</dbReference>
<keyword evidence="6" id="KW-0150">Chloroplast</keyword>
<dbReference type="Gene3D" id="1.10.287.610">
    <property type="entry name" value="Helix hairpin bin"/>
    <property type="match status" value="1"/>
</dbReference>
<dbReference type="CDD" id="cd01425">
    <property type="entry name" value="RPS2"/>
    <property type="match status" value="1"/>
</dbReference>
<dbReference type="Pfam" id="PF00318">
    <property type="entry name" value="Ribosomal_S2"/>
    <property type="match status" value="1"/>
</dbReference>
<dbReference type="InterPro" id="IPR001865">
    <property type="entry name" value="Ribosomal_uS2"/>
</dbReference>
<keyword evidence="6" id="KW-0934">Plastid</keyword>
<dbReference type="InterPro" id="IPR005706">
    <property type="entry name" value="Ribosomal_uS2_bac/mit/plastid"/>
</dbReference>
<dbReference type="Gene3D" id="3.40.50.10490">
    <property type="entry name" value="Glucose-6-phosphate isomerase like protein, domain 1"/>
    <property type="match status" value="1"/>
</dbReference>
<keyword evidence="2 5" id="KW-0689">Ribosomal protein</keyword>
<evidence type="ECO:0000313" key="6">
    <source>
        <dbReference type="EMBL" id="ABX82632.1"/>
    </source>
</evidence>
<dbReference type="GO" id="GO:0003735">
    <property type="term" value="F:structural constituent of ribosome"/>
    <property type="evidence" value="ECO:0007669"/>
    <property type="project" value="InterPro"/>
</dbReference>
<gene>
    <name evidence="5 6" type="primary">rps2</name>
</gene>
<reference evidence="6" key="1">
    <citation type="submission" date="2007-08" db="EMBL/GenBank/DDBJ databases">
        <title>Divergence order of chlorophyte green algal lineages as inferred from the chloroplast and mitochondrial genomes.</title>
        <authorList>
            <person name="Pombert J.-F."/>
            <person name="Belanger A.-S."/>
            <person name="Gagnon J."/>
            <person name="Otis C."/>
            <person name="Lemieux C."/>
            <person name="Turmel M."/>
        </authorList>
    </citation>
    <scope>NUCLEOTIDE SEQUENCE</scope>
    <source>
        <strain evidence="6">SAG 219-1d</strain>
    </source>
</reference>
<dbReference type="HAMAP" id="MF_00291_B">
    <property type="entry name" value="Ribosomal_uS2_B"/>
    <property type="match status" value="1"/>
</dbReference>
<dbReference type="FunFam" id="1.10.287.610:FF:000001">
    <property type="entry name" value="30S ribosomal protein S2"/>
    <property type="match status" value="1"/>
</dbReference>
<sequence>MIKSIDEMVQVGMHFGHQARKWNPKMAPYIYAKRNGMHIIDLIQTYSHLKKVSQFLVEAASQEKTFLFVGTKKQATRLIAETALQCDSFYVNQRWLGGMLTNWKTIKTSIAKLNDLEFREKRGDFENLPKKEGATCKKEKERLQKYLGGLKKMFAIPDVVIIVGQPEEINAVRECQKLGIRSITILDTDCDPSLADLFVPANDDSVASLKLLLTNFLDSIQKGQKQFKEKPIQKKSLPFKKRASVN</sequence>
<dbReference type="GO" id="GO:0005763">
    <property type="term" value="C:mitochondrial small ribosomal subunit"/>
    <property type="evidence" value="ECO:0007669"/>
    <property type="project" value="TreeGrafter"/>
</dbReference>
<evidence type="ECO:0000256" key="4">
    <source>
        <dbReference type="ARBA" id="ARBA00035155"/>
    </source>
</evidence>
<dbReference type="PRINTS" id="PR00395">
    <property type="entry name" value="RIBOSOMALS2"/>
</dbReference>
<protein>
    <recommendedName>
        <fullName evidence="4 5">Small ribosomal subunit protein uS2c</fullName>
    </recommendedName>
</protein>
<dbReference type="NCBIfam" id="TIGR01011">
    <property type="entry name" value="rpsB_bact"/>
    <property type="match status" value="1"/>
</dbReference>
<evidence type="ECO:0000256" key="5">
    <source>
        <dbReference type="HAMAP-Rule" id="MF_00291"/>
    </source>
</evidence>
<comment type="subcellular location">
    <subcellularLocation>
        <location evidence="5">Plastid</location>
        <location evidence="5">Chloroplast</location>
    </subcellularLocation>
</comment>
<evidence type="ECO:0000256" key="3">
    <source>
        <dbReference type="ARBA" id="ARBA00023274"/>
    </source>
</evidence>
<name>G8XPE9_9CHLO</name>
<dbReference type="SUPFAM" id="SSF52313">
    <property type="entry name" value="Ribosomal protein S2"/>
    <property type="match status" value="1"/>
</dbReference>
<dbReference type="AlphaFoldDB" id="G8XPE9"/>
<dbReference type="GO" id="GO:0006412">
    <property type="term" value="P:translation"/>
    <property type="evidence" value="ECO:0007669"/>
    <property type="project" value="UniProtKB-UniRule"/>
</dbReference>
<comment type="similarity">
    <text evidence="1 5">Belongs to the universal ribosomal protein uS2 family.</text>
</comment>
<dbReference type="PANTHER" id="PTHR12534">
    <property type="entry name" value="30S RIBOSOMAL PROTEIN S2 PROKARYOTIC AND ORGANELLAR"/>
    <property type="match status" value="1"/>
</dbReference>
<geneLocation type="chloroplast" evidence="6"/>